<evidence type="ECO:0000256" key="6">
    <source>
        <dbReference type="SAM" id="MobiDB-lite"/>
    </source>
</evidence>
<evidence type="ECO:0000256" key="5">
    <source>
        <dbReference type="ARBA" id="ARBA00023136"/>
    </source>
</evidence>
<evidence type="ECO:0000313" key="9">
    <source>
        <dbReference type="Proteomes" id="UP001337655"/>
    </source>
</evidence>
<organism evidence="8 9">
    <name type="scientific">Saxophila tyrrhenica</name>
    <dbReference type="NCBI Taxonomy" id="1690608"/>
    <lineage>
        <taxon>Eukaryota</taxon>
        <taxon>Fungi</taxon>
        <taxon>Dikarya</taxon>
        <taxon>Ascomycota</taxon>
        <taxon>Pezizomycotina</taxon>
        <taxon>Dothideomycetes</taxon>
        <taxon>Dothideomycetidae</taxon>
        <taxon>Mycosphaerellales</taxon>
        <taxon>Extremaceae</taxon>
        <taxon>Saxophila</taxon>
    </lineage>
</organism>
<sequence length="207" mass="23354">MARFITSRARHQARAIPAGSIFSTPPGRHQSSSSKLPVDPSVGLCTRKASQLPAERSFKSRQAVSWVTGNMSDVQHPAPSPDSEGKMTDVEKAPFDAERHDNVPDVAAKERAEAFITPTPKEERDVIRKLDWRLMPIVFILYMLSVLDRSNLGNARLAGLEDDIDLSGFRYNWLGTLFYIAYIFSQWLLMGWKQFPPYATPTKLPYK</sequence>
<dbReference type="InterPro" id="IPR036259">
    <property type="entry name" value="MFS_trans_sf"/>
</dbReference>
<comment type="subcellular location">
    <subcellularLocation>
        <location evidence="1">Membrane</location>
        <topology evidence="1">Multi-pass membrane protein</topology>
    </subcellularLocation>
</comment>
<dbReference type="RefSeq" id="XP_064658891.1">
    <property type="nucleotide sequence ID" value="XM_064802766.1"/>
</dbReference>
<evidence type="ECO:0000256" key="7">
    <source>
        <dbReference type="SAM" id="Phobius"/>
    </source>
</evidence>
<dbReference type="GO" id="GO:0016020">
    <property type="term" value="C:membrane"/>
    <property type="evidence" value="ECO:0007669"/>
    <property type="project" value="UniProtKB-SubCell"/>
</dbReference>
<gene>
    <name evidence="8" type="ORF">LTR77_005521</name>
</gene>
<keyword evidence="9" id="KW-1185">Reference proteome</keyword>
<keyword evidence="2" id="KW-0813">Transport</keyword>
<reference evidence="8 9" key="1">
    <citation type="submission" date="2023-08" db="EMBL/GenBank/DDBJ databases">
        <title>Black Yeasts Isolated from many extreme environments.</title>
        <authorList>
            <person name="Coleine C."/>
            <person name="Stajich J.E."/>
            <person name="Selbmann L."/>
        </authorList>
    </citation>
    <scope>NUCLEOTIDE SEQUENCE [LARGE SCALE GENOMIC DNA]</scope>
    <source>
        <strain evidence="8 9">CCFEE 5935</strain>
    </source>
</reference>
<evidence type="ECO:0000256" key="1">
    <source>
        <dbReference type="ARBA" id="ARBA00004141"/>
    </source>
</evidence>
<evidence type="ECO:0000256" key="3">
    <source>
        <dbReference type="ARBA" id="ARBA00022692"/>
    </source>
</evidence>
<feature type="transmembrane region" description="Helical" evidence="7">
    <location>
        <begin position="171"/>
        <end position="189"/>
    </location>
</feature>
<name>A0AAV9P9D7_9PEZI</name>
<proteinExistence type="predicted"/>
<keyword evidence="5 7" id="KW-0472">Membrane</keyword>
<dbReference type="Proteomes" id="UP001337655">
    <property type="component" value="Unassembled WGS sequence"/>
</dbReference>
<dbReference type="EMBL" id="JAVRRT010000008">
    <property type="protein sequence ID" value="KAK5169545.1"/>
    <property type="molecule type" value="Genomic_DNA"/>
</dbReference>
<feature type="region of interest" description="Disordered" evidence="6">
    <location>
        <begin position="1"/>
        <end position="42"/>
    </location>
</feature>
<evidence type="ECO:0000313" key="8">
    <source>
        <dbReference type="EMBL" id="KAK5169545.1"/>
    </source>
</evidence>
<dbReference type="GeneID" id="89926862"/>
<evidence type="ECO:0000256" key="4">
    <source>
        <dbReference type="ARBA" id="ARBA00022989"/>
    </source>
</evidence>
<keyword evidence="3 7" id="KW-0812">Transmembrane</keyword>
<dbReference type="Gene3D" id="1.20.1250.20">
    <property type="entry name" value="MFS general substrate transporter like domains"/>
    <property type="match status" value="1"/>
</dbReference>
<accession>A0AAV9P9D7</accession>
<dbReference type="PANTHER" id="PTHR43791:SF36">
    <property type="entry name" value="TRANSPORTER, PUTATIVE (AFU_ORTHOLOGUE AFUA_6G08340)-RELATED"/>
    <property type="match status" value="1"/>
</dbReference>
<evidence type="ECO:0000256" key="2">
    <source>
        <dbReference type="ARBA" id="ARBA00022448"/>
    </source>
</evidence>
<comment type="caution">
    <text evidence="8">The sequence shown here is derived from an EMBL/GenBank/DDBJ whole genome shotgun (WGS) entry which is preliminary data.</text>
</comment>
<dbReference type="GO" id="GO:0022857">
    <property type="term" value="F:transmembrane transporter activity"/>
    <property type="evidence" value="ECO:0007669"/>
    <property type="project" value="TreeGrafter"/>
</dbReference>
<protein>
    <submittedName>
        <fullName evidence="8">Uncharacterized protein</fullName>
    </submittedName>
</protein>
<dbReference type="SUPFAM" id="SSF103473">
    <property type="entry name" value="MFS general substrate transporter"/>
    <property type="match status" value="1"/>
</dbReference>
<dbReference type="PANTHER" id="PTHR43791">
    <property type="entry name" value="PERMEASE-RELATED"/>
    <property type="match status" value="1"/>
</dbReference>
<dbReference type="AlphaFoldDB" id="A0AAV9P9D7"/>
<keyword evidence="4 7" id="KW-1133">Transmembrane helix</keyword>